<dbReference type="InterPro" id="IPR004358">
    <property type="entry name" value="Sig_transdc_His_kin-like_C"/>
</dbReference>
<feature type="transmembrane region" description="Helical" evidence="8">
    <location>
        <begin position="21"/>
        <end position="40"/>
    </location>
</feature>
<proteinExistence type="predicted"/>
<dbReference type="SUPFAM" id="SSF55874">
    <property type="entry name" value="ATPase domain of HSP90 chaperone/DNA topoisomerase II/histidine kinase"/>
    <property type="match status" value="1"/>
</dbReference>
<gene>
    <name evidence="10" type="ORF">B1991_08160</name>
</gene>
<reference evidence="10 11" key="1">
    <citation type="submission" date="2017-02" db="EMBL/GenBank/DDBJ databases">
        <title>Whole genome sequencing of Rhodanobacter lindaniclasticus DSM 17932.</title>
        <authorList>
            <person name="Kumar S."/>
            <person name="Patil P."/>
            <person name="Patil P.B."/>
        </authorList>
    </citation>
    <scope>NUCLEOTIDE SEQUENCE [LARGE SCALE GENOMIC DNA]</scope>
    <source>
        <strain evidence="10 11">DSM 17932</strain>
    </source>
</reference>
<organism evidence="10 11">
    <name type="scientific">Rhodanobacter lindaniclasticus</name>
    <dbReference type="NCBI Taxonomy" id="75310"/>
    <lineage>
        <taxon>Bacteria</taxon>
        <taxon>Pseudomonadati</taxon>
        <taxon>Pseudomonadota</taxon>
        <taxon>Gammaproteobacteria</taxon>
        <taxon>Lysobacterales</taxon>
        <taxon>Rhodanobacteraceae</taxon>
        <taxon>Rhodanobacter</taxon>
    </lineage>
</organism>
<dbReference type="EMBL" id="MWIO01000025">
    <property type="protein sequence ID" value="THD07604.1"/>
    <property type="molecule type" value="Genomic_DNA"/>
</dbReference>
<evidence type="ECO:0000256" key="6">
    <source>
        <dbReference type="ARBA" id="ARBA00022840"/>
    </source>
</evidence>
<dbReference type="InterPro" id="IPR036890">
    <property type="entry name" value="HATPase_C_sf"/>
</dbReference>
<dbReference type="InterPro" id="IPR005467">
    <property type="entry name" value="His_kinase_dom"/>
</dbReference>
<keyword evidence="6" id="KW-0067">ATP-binding</keyword>
<dbReference type="Gene3D" id="3.30.565.10">
    <property type="entry name" value="Histidine kinase-like ATPase, C-terminal domain"/>
    <property type="match status" value="1"/>
</dbReference>
<keyword evidence="11" id="KW-1185">Reference proteome</keyword>
<dbReference type="SUPFAM" id="SSF55785">
    <property type="entry name" value="PYP-like sensor domain (PAS domain)"/>
    <property type="match status" value="1"/>
</dbReference>
<dbReference type="PANTHER" id="PTHR43065">
    <property type="entry name" value="SENSOR HISTIDINE KINASE"/>
    <property type="match status" value="1"/>
</dbReference>
<dbReference type="OrthoDB" id="1931120at2"/>
<evidence type="ECO:0000256" key="1">
    <source>
        <dbReference type="ARBA" id="ARBA00000085"/>
    </source>
</evidence>
<evidence type="ECO:0000256" key="5">
    <source>
        <dbReference type="ARBA" id="ARBA00022777"/>
    </source>
</evidence>
<evidence type="ECO:0000256" key="3">
    <source>
        <dbReference type="ARBA" id="ARBA00022679"/>
    </source>
</evidence>
<dbReference type="InterPro" id="IPR035965">
    <property type="entry name" value="PAS-like_dom_sf"/>
</dbReference>
<accession>A0A4S3KI26</accession>
<evidence type="ECO:0000256" key="2">
    <source>
        <dbReference type="ARBA" id="ARBA00012438"/>
    </source>
</evidence>
<keyword evidence="4" id="KW-0547">Nucleotide-binding</keyword>
<dbReference type="Pfam" id="PF02518">
    <property type="entry name" value="HATPase_c"/>
    <property type="match status" value="1"/>
</dbReference>
<dbReference type="EC" id="2.7.13.3" evidence="2"/>
<sequence>MPTDPARRSGQLPAFERRVLLGSWLVALPALLGMLVLLSVGVPERALCWLLAIAVLLATAWVARWQHRRVVYPLYTLAGLLEALREGDYSMRGVQGGVLGGAIYDINALADRLQQERLQFEDASRLLGKTLAALDSAVFVFDHDARLRLLNPAAQQLLRRDRAASLGRRADEIGLDALLAGPNAQVIRHAFPGRSGRFEIRHSPLRNEGRSGQLLVINDVGRVLREEERQAWQRLLRVLGHEVNNSLASIHSLAGTLATLIAREPLAEDWREDTRGGLQVIGNRAEALGRFLAGYSKLAALPPPQKRELDLAALVPAVARLEQRMTVAVEEGAPLPVQADPDQLEQALINLLRNAIEASLPTGGTVLMRWRSEGERALIEILDDGPGLPGSDNLFVPFFTTKPGGSGIGLALVRQIAEAHEGGVSLSARDDASGALATLWLPLS</sequence>
<keyword evidence="8" id="KW-0472">Membrane</keyword>
<feature type="transmembrane region" description="Helical" evidence="8">
    <location>
        <begin position="46"/>
        <end position="63"/>
    </location>
</feature>
<comment type="catalytic activity">
    <reaction evidence="1">
        <text>ATP + protein L-histidine = ADP + protein N-phospho-L-histidine.</text>
        <dbReference type="EC" id="2.7.13.3"/>
    </reaction>
</comment>
<keyword evidence="3" id="KW-0808">Transferase</keyword>
<comment type="caution">
    <text evidence="10">The sequence shown here is derived from an EMBL/GenBank/DDBJ whole genome shotgun (WGS) entry which is preliminary data.</text>
</comment>
<keyword evidence="5 10" id="KW-0418">Kinase</keyword>
<dbReference type="Gene3D" id="3.30.450.20">
    <property type="entry name" value="PAS domain"/>
    <property type="match status" value="1"/>
</dbReference>
<dbReference type="InterPro" id="IPR003594">
    <property type="entry name" value="HATPase_dom"/>
</dbReference>
<dbReference type="GO" id="GO:0004673">
    <property type="term" value="F:protein histidine kinase activity"/>
    <property type="evidence" value="ECO:0007669"/>
    <property type="project" value="UniProtKB-EC"/>
</dbReference>
<dbReference type="GO" id="GO:0000160">
    <property type="term" value="P:phosphorelay signal transduction system"/>
    <property type="evidence" value="ECO:0007669"/>
    <property type="project" value="UniProtKB-KW"/>
</dbReference>
<dbReference type="AlphaFoldDB" id="A0A4S3KI26"/>
<evidence type="ECO:0000313" key="10">
    <source>
        <dbReference type="EMBL" id="THD07604.1"/>
    </source>
</evidence>
<dbReference type="PRINTS" id="PR00344">
    <property type="entry name" value="BCTRLSENSOR"/>
</dbReference>
<keyword evidence="8" id="KW-1133">Transmembrane helix</keyword>
<dbReference type="RefSeq" id="WP_136258226.1">
    <property type="nucleotide sequence ID" value="NZ_MWIO01000025.1"/>
</dbReference>
<dbReference type="SMART" id="SM00387">
    <property type="entry name" value="HATPase_c"/>
    <property type="match status" value="1"/>
</dbReference>
<dbReference type="PROSITE" id="PS50109">
    <property type="entry name" value="HIS_KIN"/>
    <property type="match status" value="1"/>
</dbReference>
<keyword evidence="8" id="KW-0812">Transmembrane</keyword>
<feature type="domain" description="Histidine kinase" evidence="9">
    <location>
        <begin position="238"/>
        <end position="444"/>
    </location>
</feature>
<keyword evidence="7" id="KW-0902">Two-component regulatory system</keyword>
<evidence type="ECO:0000256" key="7">
    <source>
        <dbReference type="ARBA" id="ARBA00023012"/>
    </source>
</evidence>
<protein>
    <recommendedName>
        <fullName evidence="2">histidine kinase</fullName>
        <ecNumber evidence="2">2.7.13.3</ecNumber>
    </recommendedName>
</protein>
<dbReference type="PANTHER" id="PTHR43065:SF46">
    <property type="entry name" value="C4-DICARBOXYLATE TRANSPORT SENSOR PROTEIN DCTB"/>
    <property type="match status" value="1"/>
</dbReference>
<evidence type="ECO:0000256" key="8">
    <source>
        <dbReference type="SAM" id="Phobius"/>
    </source>
</evidence>
<evidence type="ECO:0000313" key="11">
    <source>
        <dbReference type="Proteomes" id="UP000306317"/>
    </source>
</evidence>
<name>A0A4S3KI26_9GAMM</name>
<dbReference type="GO" id="GO:0005524">
    <property type="term" value="F:ATP binding"/>
    <property type="evidence" value="ECO:0007669"/>
    <property type="project" value="UniProtKB-KW"/>
</dbReference>
<evidence type="ECO:0000256" key="4">
    <source>
        <dbReference type="ARBA" id="ARBA00022741"/>
    </source>
</evidence>
<evidence type="ECO:0000259" key="9">
    <source>
        <dbReference type="PROSITE" id="PS50109"/>
    </source>
</evidence>
<dbReference type="Proteomes" id="UP000306317">
    <property type="component" value="Unassembled WGS sequence"/>
</dbReference>